<gene>
    <name evidence="11" type="ORF">LCGC14_1939990</name>
</gene>
<evidence type="ECO:0000256" key="10">
    <source>
        <dbReference type="ARBA" id="ARBA00024535"/>
    </source>
</evidence>
<dbReference type="InterPro" id="IPR015870">
    <property type="entry name" value="UDP-acyl_N-AcGlcN_deAcase_N"/>
</dbReference>
<sequence>MLVAKDCFQNTIKNDITVSGIGLFTGEKVKITIHPAKPNHGIVFKRVDLKDKPILKANLNLVREADRRTLIGFGKSSVQTIEHILSAFAAYNIDNALVEIDGSEVPVFDGSSKTFVDLIEKAKVQKLDQKAKVLSLNEPVYFSENYIHLIALPSDEYKISFTLHHPSSDFLKSQYFSYTVDEKTYKTEIAPSRTFSVYEEIKPLLDNNLIKGGSLKNAVVIKDNKVMNEDGVRFENEMVRHKILDLMGDLSLIGNRFLAHIIAIRSGHLSNIKFAKKLLTYLQGGEA</sequence>
<keyword evidence="7" id="KW-0378">Hydrolase</keyword>
<evidence type="ECO:0000256" key="5">
    <source>
        <dbReference type="ARBA" id="ARBA00022556"/>
    </source>
</evidence>
<comment type="cofactor">
    <cofactor evidence="1">
        <name>Zn(2+)</name>
        <dbReference type="ChEBI" id="CHEBI:29105"/>
    </cofactor>
</comment>
<keyword evidence="4" id="KW-0444">Lipid biosynthesis</keyword>
<proteinExistence type="inferred from homology"/>
<dbReference type="GO" id="GO:0009245">
    <property type="term" value="P:lipid A biosynthetic process"/>
    <property type="evidence" value="ECO:0007669"/>
    <property type="project" value="UniProtKB-KW"/>
</dbReference>
<dbReference type="PANTHER" id="PTHR33694:SF1">
    <property type="entry name" value="UDP-3-O-ACYL-N-ACETYLGLUCOSAMINE DEACETYLASE 1, MITOCHONDRIAL-RELATED"/>
    <property type="match status" value="1"/>
</dbReference>
<dbReference type="Gene3D" id="3.30.230.20">
    <property type="entry name" value="lpxc deacetylase, domain 1"/>
    <property type="match status" value="1"/>
</dbReference>
<dbReference type="GO" id="GO:0103117">
    <property type="term" value="F:UDP-3-O-acyl-N-acetylglucosamine deacetylase activity"/>
    <property type="evidence" value="ECO:0007669"/>
    <property type="project" value="UniProtKB-EC"/>
</dbReference>
<dbReference type="EMBL" id="LAZR01020979">
    <property type="protein sequence ID" value="KKL86910.1"/>
    <property type="molecule type" value="Genomic_DNA"/>
</dbReference>
<dbReference type="Pfam" id="PF03331">
    <property type="entry name" value="LpxC"/>
    <property type="match status" value="1"/>
</dbReference>
<dbReference type="EC" id="3.5.1.108" evidence="3"/>
<evidence type="ECO:0000256" key="6">
    <source>
        <dbReference type="ARBA" id="ARBA00022723"/>
    </source>
</evidence>
<keyword evidence="9" id="KW-0443">Lipid metabolism</keyword>
<evidence type="ECO:0000256" key="4">
    <source>
        <dbReference type="ARBA" id="ARBA00022516"/>
    </source>
</evidence>
<evidence type="ECO:0000256" key="2">
    <source>
        <dbReference type="ARBA" id="ARBA00005002"/>
    </source>
</evidence>
<evidence type="ECO:0000256" key="3">
    <source>
        <dbReference type="ARBA" id="ARBA00012745"/>
    </source>
</evidence>
<dbReference type="InterPro" id="IPR020568">
    <property type="entry name" value="Ribosomal_Su5_D2-typ_SF"/>
</dbReference>
<comment type="pathway">
    <text evidence="2">Glycolipid biosynthesis; lipid IV(A) biosynthesis; lipid IV(A) from (3R)-3-hydroxytetradecanoyl-[acyl-carrier-protein] and UDP-N-acetyl-alpha-D-glucosamine: step 2/6.</text>
</comment>
<comment type="catalytic activity">
    <reaction evidence="10">
        <text>a UDP-3-O-[(3R)-3-hydroxyacyl]-N-acetyl-alpha-D-glucosamine + H2O = a UDP-3-O-[(3R)-3-hydroxyacyl]-alpha-D-glucosamine + acetate</text>
        <dbReference type="Rhea" id="RHEA:67816"/>
        <dbReference type="ChEBI" id="CHEBI:15377"/>
        <dbReference type="ChEBI" id="CHEBI:30089"/>
        <dbReference type="ChEBI" id="CHEBI:137740"/>
        <dbReference type="ChEBI" id="CHEBI:173225"/>
        <dbReference type="EC" id="3.5.1.108"/>
    </reaction>
</comment>
<keyword evidence="5" id="KW-0441">Lipid A biosynthesis</keyword>
<evidence type="ECO:0000256" key="1">
    <source>
        <dbReference type="ARBA" id="ARBA00001947"/>
    </source>
</evidence>
<evidence type="ECO:0000256" key="8">
    <source>
        <dbReference type="ARBA" id="ARBA00022833"/>
    </source>
</evidence>
<dbReference type="GO" id="GO:0046872">
    <property type="term" value="F:metal ion binding"/>
    <property type="evidence" value="ECO:0007669"/>
    <property type="project" value="UniProtKB-KW"/>
</dbReference>
<dbReference type="HAMAP" id="MF_00388">
    <property type="entry name" value="LpxC"/>
    <property type="match status" value="1"/>
</dbReference>
<dbReference type="Gene3D" id="3.30.1700.10">
    <property type="entry name" value="lpxc deacetylase, domain 2"/>
    <property type="match status" value="1"/>
</dbReference>
<organism evidence="11">
    <name type="scientific">marine sediment metagenome</name>
    <dbReference type="NCBI Taxonomy" id="412755"/>
    <lineage>
        <taxon>unclassified sequences</taxon>
        <taxon>metagenomes</taxon>
        <taxon>ecological metagenomes</taxon>
    </lineage>
</organism>
<dbReference type="GO" id="GO:0016020">
    <property type="term" value="C:membrane"/>
    <property type="evidence" value="ECO:0007669"/>
    <property type="project" value="GOC"/>
</dbReference>
<evidence type="ECO:0000313" key="11">
    <source>
        <dbReference type="EMBL" id="KKL86910.1"/>
    </source>
</evidence>
<dbReference type="InterPro" id="IPR004463">
    <property type="entry name" value="UDP-acyl_GlcNac_deAcase"/>
</dbReference>
<keyword evidence="8" id="KW-0862">Zinc</keyword>
<evidence type="ECO:0000256" key="9">
    <source>
        <dbReference type="ARBA" id="ARBA00023098"/>
    </source>
</evidence>
<keyword evidence="6" id="KW-0479">Metal-binding</keyword>
<dbReference type="UniPathway" id="UPA00359">
    <property type="reaction ID" value="UER00478"/>
</dbReference>
<dbReference type="NCBIfam" id="TIGR00325">
    <property type="entry name" value="lpxC"/>
    <property type="match status" value="1"/>
</dbReference>
<dbReference type="AlphaFoldDB" id="A0A0F9HZ11"/>
<name>A0A0F9HZ11_9ZZZZ</name>
<comment type="caution">
    <text evidence="11">The sequence shown here is derived from an EMBL/GenBank/DDBJ whole genome shotgun (WGS) entry which is preliminary data.</text>
</comment>
<evidence type="ECO:0000256" key="7">
    <source>
        <dbReference type="ARBA" id="ARBA00022801"/>
    </source>
</evidence>
<dbReference type="PANTHER" id="PTHR33694">
    <property type="entry name" value="UDP-3-O-ACYL-N-ACETYLGLUCOSAMINE DEACETYLASE 1, MITOCHONDRIAL-RELATED"/>
    <property type="match status" value="1"/>
</dbReference>
<reference evidence="11" key="1">
    <citation type="journal article" date="2015" name="Nature">
        <title>Complex archaea that bridge the gap between prokaryotes and eukaryotes.</title>
        <authorList>
            <person name="Spang A."/>
            <person name="Saw J.H."/>
            <person name="Jorgensen S.L."/>
            <person name="Zaremba-Niedzwiedzka K."/>
            <person name="Martijn J."/>
            <person name="Lind A.E."/>
            <person name="van Eijk R."/>
            <person name="Schleper C."/>
            <person name="Guy L."/>
            <person name="Ettema T.J."/>
        </authorList>
    </citation>
    <scope>NUCLEOTIDE SEQUENCE</scope>
</reference>
<protein>
    <recommendedName>
        <fullName evidence="3">UDP-3-O-acyl-N-acetylglucosamine deacetylase</fullName>
        <ecNumber evidence="3">3.5.1.108</ecNumber>
    </recommendedName>
</protein>
<dbReference type="InterPro" id="IPR011334">
    <property type="entry name" value="UDP-acyl_GlcNac_deAcase_C"/>
</dbReference>
<accession>A0A0F9HZ11</accession>
<dbReference type="SUPFAM" id="SSF54211">
    <property type="entry name" value="Ribosomal protein S5 domain 2-like"/>
    <property type="match status" value="2"/>
</dbReference>